<dbReference type="Proteomes" id="UP001597187">
    <property type="component" value="Unassembled WGS sequence"/>
</dbReference>
<keyword evidence="4 6" id="KW-0808">Transferase</keyword>
<dbReference type="AlphaFoldDB" id="A0ABD6ARF0"/>
<feature type="binding site" evidence="6 7">
    <location>
        <position position="219"/>
    </location>
    <ligand>
        <name>S-adenosyl-L-methionine</name>
        <dbReference type="ChEBI" id="CHEBI:59789"/>
    </ligand>
</feature>
<keyword evidence="5 6" id="KW-0949">S-adenosyl-L-methionine</keyword>
<keyword evidence="3 6" id="KW-0489">Methyltransferase</keyword>
<dbReference type="GO" id="GO:0032259">
    <property type="term" value="P:methylation"/>
    <property type="evidence" value="ECO:0007669"/>
    <property type="project" value="UniProtKB-KW"/>
</dbReference>
<comment type="caution">
    <text evidence="9">The sequence shown here is derived from an EMBL/GenBank/DDBJ whole genome shotgun (WGS) entry which is preliminary data.</text>
</comment>
<feature type="binding site" evidence="6 7">
    <location>
        <position position="168"/>
    </location>
    <ligand>
        <name>S-adenosyl-L-methionine</name>
        <dbReference type="ChEBI" id="CHEBI:59789"/>
    </ligand>
</feature>
<feature type="binding site" evidence="6 7">
    <location>
        <position position="88"/>
    </location>
    <ligand>
        <name>S-adenosyl-L-methionine</name>
        <dbReference type="ChEBI" id="CHEBI:59789"/>
    </ligand>
</feature>
<evidence type="ECO:0000256" key="1">
    <source>
        <dbReference type="ARBA" id="ARBA00005156"/>
    </source>
</evidence>
<evidence type="ECO:0000256" key="4">
    <source>
        <dbReference type="ARBA" id="ARBA00022679"/>
    </source>
</evidence>
<evidence type="ECO:0000256" key="5">
    <source>
        <dbReference type="ARBA" id="ARBA00022691"/>
    </source>
</evidence>
<comment type="subunit">
    <text evidence="6">Homodimer.</text>
</comment>
<feature type="binding site" evidence="6 7">
    <location>
        <begin position="113"/>
        <end position="114"/>
    </location>
    <ligand>
        <name>S-adenosyl-L-methionine</name>
        <dbReference type="ChEBI" id="CHEBI:59789"/>
    </ligand>
</feature>
<dbReference type="HAMAP" id="MF_01084">
    <property type="entry name" value="Diphthine_synth"/>
    <property type="match status" value="1"/>
</dbReference>
<dbReference type="CDD" id="cd11647">
    <property type="entry name" value="DHP5_DphB"/>
    <property type="match status" value="1"/>
</dbReference>
<dbReference type="InterPro" id="IPR014776">
    <property type="entry name" value="4pyrrole_Mease_sub2"/>
</dbReference>
<dbReference type="EMBL" id="JBHUDC010000002">
    <property type="protein sequence ID" value="MFD1512436.1"/>
    <property type="molecule type" value="Genomic_DNA"/>
</dbReference>
<dbReference type="NCBIfam" id="TIGR00522">
    <property type="entry name" value="dph5"/>
    <property type="match status" value="1"/>
</dbReference>
<dbReference type="PIRSF" id="PIRSF036432">
    <property type="entry name" value="Diphthine_synth"/>
    <property type="match status" value="1"/>
</dbReference>
<gene>
    <name evidence="9" type="primary">dph5</name>
    <name evidence="6" type="synonym">dphB</name>
    <name evidence="9" type="ORF">ACFSBT_03970</name>
</gene>
<feature type="domain" description="Tetrapyrrole methylase" evidence="8">
    <location>
        <begin position="1"/>
        <end position="234"/>
    </location>
</feature>
<dbReference type="Gene3D" id="3.40.1010.10">
    <property type="entry name" value="Cobalt-precorrin-4 Transmethylase, Domain 1"/>
    <property type="match status" value="1"/>
</dbReference>
<evidence type="ECO:0000256" key="3">
    <source>
        <dbReference type="ARBA" id="ARBA00022603"/>
    </source>
</evidence>
<feature type="binding site" evidence="6 7">
    <location>
        <position position="9"/>
    </location>
    <ligand>
        <name>S-adenosyl-L-methionine</name>
        <dbReference type="ChEBI" id="CHEBI:59789"/>
    </ligand>
</feature>
<evidence type="ECO:0000313" key="9">
    <source>
        <dbReference type="EMBL" id="MFD1512436.1"/>
    </source>
</evidence>
<feature type="binding site" evidence="6 7">
    <location>
        <position position="244"/>
    </location>
    <ligand>
        <name>S-adenosyl-L-methionine</name>
        <dbReference type="ChEBI" id="CHEBI:59789"/>
    </ligand>
</feature>
<dbReference type="EC" id="2.1.1.98" evidence="6"/>
<protein>
    <recommendedName>
        <fullName evidence="6">Diphthine synthase</fullName>
        <ecNumber evidence="6">2.1.1.98</ecNumber>
    </recommendedName>
    <alternativeName>
        <fullName evidence="6">Diphthamide biosynthesis methyltransferase</fullName>
    </alternativeName>
</protein>
<dbReference type="Gene3D" id="3.30.950.10">
    <property type="entry name" value="Methyltransferase, Cobalt-precorrin-4 Transmethylase, Domain 2"/>
    <property type="match status" value="1"/>
</dbReference>
<dbReference type="GO" id="GO:0004164">
    <property type="term" value="F:diphthine synthase activity"/>
    <property type="evidence" value="ECO:0007669"/>
    <property type="project" value="UniProtKB-UniRule"/>
</dbReference>
<evidence type="ECO:0000259" key="8">
    <source>
        <dbReference type="Pfam" id="PF00590"/>
    </source>
</evidence>
<proteinExistence type="inferred from homology"/>
<dbReference type="RefSeq" id="WP_250872414.1">
    <property type="nucleotide sequence ID" value="NZ_JALXFV010000002.1"/>
</dbReference>
<name>A0ABD6ARF0_9EURY</name>
<dbReference type="PANTHER" id="PTHR10882:SF0">
    <property type="entry name" value="DIPHTHINE METHYL ESTER SYNTHASE"/>
    <property type="match status" value="1"/>
</dbReference>
<dbReference type="InterPro" id="IPR035996">
    <property type="entry name" value="4pyrrol_Methylase_sf"/>
</dbReference>
<comment type="function">
    <text evidence="6">S-adenosyl-L-methionine-dependent methyltransferase that catalyzes the trimethylation of the amino group of the modified target histidine residue in translation elongation factor 2 (EF-2), to form an intermediate called diphthine. The three successive methylation reactions represent the second step of diphthamide biosynthesis.</text>
</comment>
<sequence>MLSFVGLGLWDERSVTVEGRETLRGADRVFAEFYTSRLMGSSLDELEAFHDCAIEVRDRAGVEQDPDPILDAAADADVVFLTAGDTMISTTHVDLRMRAEERGIDTRVVHGTTAEAAASSLTGLQNYRFGKATTLPFPFVHASDGVPGSVLDTIADNRERGLHTLVFLDIKVKGSSTDRRNADLATDERELEEFMPADYAAELLSEALPETLGVAVCRAGSPDPLVVADSLSALAERSFGDPLHLLVVPGDLHLLEADALRELAGAPAALVDEHTV</sequence>
<dbReference type="InterPro" id="IPR004551">
    <property type="entry name" value="Dphthn_synthase"/>
</dbReference>
<reference evidence="9 10" key="1">
    <citation type="journal article" date="2019" name="Int. J. Syst. Evol. Microbiol.">
        <title>The Global Catalogue of Microorganisms (GCM) 10K type strain sequencing project: providing services to taxonomists for standard genome sequencing and annotation.</title>
        <authorList>
            <consortium name="The Broad Institute Genomics Platform"/>
            <consortium name="The Broad Institute Genome Sequencing Center for Infectious Disease"/>
            <person name="Wu L."/>
            <person name="Ma J."/>
        </authorList>
    </citation>
    <scope>NUCLEOTIDE SEQUENCE [LARGE SCALE GENOMIC DNA]</scope>
    <source>
        <strain evidence="9 10">CGMCC 1.12563</strain>
    </source>
</reference>
<dbReference type="InterPro" id="IPR000878">
    <property type="entry name" value="4pyrrol_Mease"/>
</dbReference>
<keyword evidence="10" id="KW-1185">Reference proteome</keyword>
<comment type="catalytic activity">
    <reaction evidence="6">
        <text>2-[(3S)-amino-3-carboxypropyl]-L-histidyl-[translation elongation factor 2] + 3 S-adenosyl-L-methionine = diphthine-[translation elongation factor 2] + 3 S-adenosyl-L-homocysteine + 3 H(+)</text>
        <dbReference type="Rhea" id="RHEA:36415"/>
        <dbReference type="Rhea" id="RHEA-COMP:9749"/>
        <dbReference type="Rhea" id="RHEA-COMP:10172"/>
        <dbReference type="ChEBI" id="CHEBI:15378"/>
        <dbReference type="ChEBI" id="CHEBI:57856"/>
        <dbReference type="ChEBI" id="CHEBI:59789"/>
        <dbReference type="ChEBI" id="CHEBI:73995"/>
        <dbReference type="ChEBI" id="CHEBI:82696"/>
        <dbReference type="EC" id="2.1.1.98"/>
    </reaction>
</comment>
<dbReference type="InterPro" id="IPR014777">
    <property type="entry name" value="4pyrrole_Mease_sub1"/>
</dbReference>
<evidence type="ECO:0000256" key="2">
    <source>
        <dbReference type="ARBA" id="ARBA00006729"/>
    </source>
</evidence>
<accession>A0ABD6ARF0</accession>
<evidence type="ECO:0000256" key="6">
    <source>
        <dbReference type="HAMAP-Rule" id="MF_01084"/>
    </source>
</evidence>
<dbReference type="PANTHER" id="PTHR10882">
    <property type="entry name" value="DIPHTHINE SYNTHASE"/>
    <property type="match status" value="1"/>
</dbReference>
<comment type="similarity">
    <text evidence="2 6">Belongs to the diphthine synthase family.</text>
</comment>
<organism evidence="9 10">
    <name type="scientific">Halomarina rubra</name>
    <dbReference type="NCBI Taxonomy" id="2071873"/>
    <lineage>
        <taxon>Archaea</taxon>
        <taxon>Methanobacteriati</taxon>
        <taxon>Methanobacteriota</taxon>
        <taxon>Stenosarchaea group</taxon>
        <taxon>Halobacteria</taxon>
        <taxon>Halobacteriales</taxon>
        <taxon>Natronomonadaceae</taxon>
        <taxon>Halomarina</taxon>
    </lineage>
</organism>
<comment type="pathway">
    <text evidence="1 6">Protein modification; peptidyl-diphthamide biosynthesis.</text>
</comment>
<feature type="binding site" evidence="6 7">
    <location>
        <position position="85"/>
    </location>
    <ligand>
        <name>S-adenosyl-L-methionine</name>
        <dbReference type="ChEBI" id="CHEBI:59789"/>
    </ligand>
</feature>
<dbReference type="GO" id="GO:0017183">
    <property type="term" value="P:protein histidyl modification to diphthamide"/>
    <property type="evidence" value="ECO:0007669"/>
    <property type="project" value="UniProtKB-UniRule"/>
</dbReference>
<evidence type="ECO:0000256" key="7">
    <source>
        <dbReference type="PIRSR" id="PIRSR036432-1"/>
    </source>
</evidence>
<dbReference type="SUPFAM" id="SSF53790">
    <property type="entry name" value="Tetrapyrrole methylase"/>
    <property type="match status" value="1"/>
</dbReference>
<evidence type="ECO:0000313" key="10">
    <source>
        <dbReference type="Proteomes" id="UP001597187"/>
    </source>
</evidence>
<dbReference type="Pfam" id="PF00590">
    <property type="entry name" value="TP_methylase"/>
    <property type="match status" value="1"/>
</dbReference>